<accession>A0A165FY72</accession>
<sequence length="128" mass="14848">IPKGHARKLVPKYIGPFEILEVMEHGSAYKLDLPPDMTKRRIHPTFNANLLRLHVANDDERFPSRTWEQVTQISLGTTNREITEIVGFKKGDNGFIFYCRWSDKHVTEEALEKVRELPVFAEYCDTMG</sequence>
<organism evidence="2 3">
    <name type="scientific">Exidia glandulosa HHB12029</name>
    <dbReference type="NCBI Taxonomy" id="1314781"/>
    <lineage>
        <taxon>Eukaryota</taxon>
        <taxon>Fungi</taxon>
        <taxon>Dikarya</taxon>
        <taxon>Basidiomycota</taxon>
        <taxon>Agaricomycotina</taxon>
        <taxon>Agaricomycetes</taxon>
        <taxon>Auriculariales</taxon>
        <taxon>Exidiaceae</taxon>
        <taxon>Exidia</taxon>
    </lineage>
</organism>
<dbReference type="Pfam" id="PF24626">
    <property type="entry name" value="SH3_Tf2-1"/>
    <property type="match status" value="1"/>
</dbReference>
<feature type="non-terminal residue" evidence="2">
    <location>
        <position position="128"/>
    </location>
</feature>
<protein>
    <recommendedName>
        <fullName evidence="1">Tf2-1-like SH3-like domain-containing protein</fullName>
    </recommendedName>
</protein>
<evidence type="ECO:0000313" key="2">
    <source>
        <dbReference type="EMBL" id="KZV89705.1"/>
    </source>
</evidence>
<evidence type="ECO:0000313" key="3">
    <source>
        <dbReference type="Proteomes" id="UP000077266"/>
    </source>
</evidence>
<reference evidence="2 3" key="1">
    <citation type="journal article" date="2016" name="Mol. Biol. Evol.">
        <title>Comparative Genomics of Early-Diverging Mushroom-Forming Fungi Provides Insights into the Origins of Lignocellulose Decay Capabilities.</title>
        <authorList>
            <person name="Nagy L.G."/>
            <person name="Riley R."/>
            <person name="Tritt A."/>
            <person name="Adam C."/>
            <person name="Daum C."/>
            <person name="Floudas D."/>
            <person name="Sun H."/>
            <person name="Yadav J.S."/>
            <person name="Pangilinan J."/>
            <person name="Larsson K.H."/>
            <person name="Matsuura K."/>
            <person name="Barry K."/>
            <person name="Labutti K."/>
            <person name="Kuo R."/>
            <person name="Ohm R.A."/>
            <person name="Bhattacharya S.S."/>
            <person name="Shirouzu T."/>
            <person name="Yoshinaga Y."/>
            <person name="Martin F.M."/>
            <person name="Grigoriev I.V."/>
            <person name="Hibbett D.S."/>
        </authorList>
    </citation>
    <scope>NUCLEOTIDE SEQUENCE [LARGE SCALE GENOMIC DNA]</scope>
    <source>
        <strain evidence="2 3">HHB12029</strain>
    </source>
</reference>
<dbReference type="InterPro" id="IPR056924">
    <property type="entry name" value="SH3_Tf2-1"/>
</dbReference>
<feature type="non-terminal residue" evidence="2">
    <location>
        <position position="1"/>
    </location>
</feature>
<feature type="domain" description="Tf2-1-like SH3-like" evidence="1">
    <location>
        <begin position="5"/>
        <end position="53"/>
    </location>
</feature>
<dbReference type="AlphaFoldDB" id="A0A165FY72"/>
<proteinExistence type="predicted"/>
<dbReference type="Proteomes" id="UP000077266">
    <property type="component" value="Unassembled WGS sequence"/>
</dbReference>
<dbReference type="InParanoid" id="A0A165FY72"/>
<name>A0A165FY72_EXIGL</name>
<evidence type="ECO:0000259" key="1">
    <source>
        <dbReference type="Pfam" id="PF24626"/>
    </source>
</evidence>
<dbReference type="OrthoDB" id="3158924at2759"/>
<keyword evidence="3" id="KW-1185">Reference proteome</keyword>
<dbReference type="EMBL" id="KV426066">
    <property type="protein sequence ID" value="KZV89705.1"/>
    <property type="molecule type" value="Genomic_DNA"/>
</dbReference>
<gene>
    <name evidence="2" type="ORF">EXIGLDRAFT_582451</name>
</gene>